<protein>
    <submittedName>
        <fullName evidence="1">Uncharacterized protein</fullName>
    </submittedName>
</protein>
<sequence>MADKTDTRLAGLTEDDVDLHPSKLCKPWCDSMCIPPFQSFLFTCAAACHRYIRTSAVMPYGN</sequence>
<accession>A0A4P7MUP2</accession>
<dbReference type="Proteomes" id="UP000294847">
    <property type="component" value="Chromosome 1"/>
</dbReference>
<dbReference type="AlphaFoldDB" id="A0A4P7MUP2"/>
<evidence type="ECO:0000313" key="2">
    <source>
        <dbReference type="Proteomes" id="UP000294847"/>
    </source>
</evidence>
<name>A0A4P7MUP2_PYROR</name>
<dbReference type="EMBL" id="CP034204">
    <property type="protein sequence ID" value="QBZ53773.1"/>
    <property type="molecule type" value="Genomic_DNA"/>
</dbReference>
<evidence type="ECO:0000313" key="1">
    <source>
        <dbReference type="EMBL" id="QBZ53773.1"/>
    </source>
</evidence>
<reference evidence="1 2" key="1">
    <citation type="journal article" date="2019" name="Mol. Biol. Evol.">
        <title>Blast fungal genomes show frequent chromosomal changes, gene gains and losses, and effector gene turnover.</title>
        <authorList>
            <person name="Gomez Luciano L.B."/>
            <person name="Jason Tsai I."/>
            <person name="Chuma I."/>
            <person name="Tosa Y."/>
            <person name="Chen Y.H."/>
            <person name="Li J.Y."/>
            <person name="Li M.Y."/>
            <person name="Jade Lu M.Y."/>
            <person name="Nakayashiki H."/>
            <person name="Li W.H."/>
        </authorList>
    </citation>
    <scope>NUCLEOTIDE SEQUENCE [LARGE SCALE GENOMIC DNA]</scope>
    <source>
        <strain evidence="1">MZ5-1-6</strain>
    </source>
</reference>
<proteinExistence type="predicted"/>
<gene>
    <name evidence="1" type="ORF">PoMZ_09463</name>
</gene>
<organism evidence="1 2">
    <name type="scientific">Pyricularia oryzae</name>
    <name type="common">Rice blast fungus</name>
    <name type="synonym">Magnaporthe oryzae</name>
    <dbReference type="NCBI Taxonomy" id="318829"/>
    <lineage>
        <taxon>Eukaryota</taxon>
        <taxon>Fungi</taxon>
        <taxon>Dikarya</taxon>
        <taxon>Ascomycota</taxon>
        <taxon>Pezizomycotina</taxon>
        <taxon>Sordariomycetes</taxon>
        <taxon>Sordariomycetidae</taxon>
        <taxon>Magnaporthales</taxon>
        <taxon>Pyriculariaceae</taxon>
        <taxon>Pyricularia</taxon>
    </lineage>
</organism>